<evidence type="ECO:0000256" key="3">
    <source>
        <dbReference type="ARBA" id="ARBA00023125"/>
    </source>
</evidence>
<dbReference type="AlphaFoldDB" id="A0A840FGY4"/>
<sequence>MAVGNISKRSVEALRPGSAVAILWDDDVKGFGVKITPSGALTYLYQFRMGGREAKTQRYTIGTHGKLTPANARLEAKRLAVLVAQGINPADEDAKRRRDTVDLAFKAYSERFQKACEGEGWRKLVERSLRLHVWPVIAKKPLPAITRSDVVAVFDAMPAQQRAGRRNVFAILRRLFRWAISRGDIERSPMEGMETPPPVKARDRVLSDAELWRIWEAAPGCHRAFGSIVRLLMVTGQRREEVTGLNWAELNRDERAWKLPGERTKNGEPHFVPLNALAVAELDRVAKGEQWPKRGSVFITSSGGAFTAHSRGKAKLDKLVAAAGAPAAEWRLHDLRRSLATGMQRLGVRFEVTEAILNHLSGSRAGVAGVYQRHHWSDEKRLALDAWASHLSAVFAGTDETNVIPLAARRA</sequence>
<dbReference type="PANTHER" id="PTHR30629:SF2">
    <property type="entry name" value="PROPHAGE INTEGRASE INTS-RELATED"/>
    <property type="match status" value="1"/>
</dbReference>
<dbReference type="Pfam" id="PF00589">
    <property type="entry name" value="Phage_integrase"/>
    <property type="match status" value="1"/>
</dbReference>
<dbReference type="PANTHER" id="PTHR30629">
    <property type="entry name" value="PROPHAGE INTEGRASE"/>
    <property type="match status" value="1"/>
</dbReference>
<feature type="domain" description="Core-binding (CB)" evidence="7">
    <location>
        <begin position="103"/>
        <end position="180"/>
    </location>
</feature>
<dbReference type="Proteomes" id="UP000529795">
    <property type="component" value="Unassembled WGS sequence"/>
</dbReference>
<dbReference type="InterPro" id="IPR038488">
    <property type="entry name" value="Integrase_DNA-bd_sf"/>
</dbReference>
<evidence type="ECO:0000313" key="9">
    <source>
        <dbReference type="Proteomes" id="UP000529795"/>
    </source>
</evidence>
<feature type="domain" description="Tyr recombinase" evidence="6">
    <location>
        <begin position="201"/>
        <end position="385"/>
    </location>
</feature>
<dbReference type="InterPro" id="IPR025166">
    <property type="entry name" value="Integrase_DNA_bind_dom"/>
</dbReference>
<evidence type="ECO:0000259" key="6">
    <source>
        <dbReference type="PROSITE" id="PS51898"/>
    </source>
</evidence>
<dbReference type="InterPro" id="IPR013762">
    <property type="entry name" value="Integrase-like_cat_sf"/>
</dbReference>
<protein>
    <submittedName>
        <fullName evidence="8">Integrase</fullName>
    </submittedName>
</protein>
<keyword evidence="2" id="KW-0229">DNA integration</keyword>
<dbReference type="Gene3D" id="1.10.150.130">
    <property type="match status" value="1"/>
</dbReference>
<proteinExistence type="inferred from homology"/>
<dbReference type="InterPro" id="IPR002104">
    <property type="entry name" value="Integrase_catalytic"/>
</dbReference>
<name>A0A840FGY4_9SPHN</name>
<dbReference type="EMBL" id="JACIEV010000002">
    <property type="protein sequence ID" value="MBB4153248.1"/>
    <property type="molecule type" value="Genomic_DNA"/>
</dbReference>
<dbReference type="GO" id="GO:0006310">
    <property type="term" value="P:DNA recombination"/>
    <property type="evidence" value="ECO:0007669"/>
    <property type="project" value="UniProtKB-KW"/>
</dbReference>
<evidence type="ECO:0000313" key="8">
    <source>
        <dbReference type="EMBL" id="MBB4153248.1"/>
    </source>
</evidence>
<dbReference type="InterPro" id="IPR044068">
    <property type="entry name" value="CB"/>
</dbReference>
<dbReference type="Gene3D" id="1.10.443.10">
    <property type="entry name" value="Intergrase catalytic core"/>
    <property type="match status" value="1"/>
</dbReference>
<dbReference type="InterPro" id="IPR050808">
    <property type="entry name" value="Phage_Integrase"/>
</dbReference>
<accession>A0A840FGY4</accession>
<keyword evidence="9" id="KW-1185">Reference proteome</keyword>
<dbReference type="GO" id="GO:0003677">
    <property type="term" value="F:DNA binding"/>
    <property type="evidence" value="ECO:0007669"/>
    <property type="project" value="UniProtKB-UniRule"/>
</dbReference>
<dbReference type="Gene3D" id="3.30.160.390">
    <property type="entry name" value="Integrase, DNA-binding domain"/>
    <property type="match status" value="1"/>
</dbReference>
<dbReference type="CDD" id="cd00801">
    <property type="entry name" value="INT_P4_C"/>
    <property type="match status" value="1"/>
</dbReference>
<evidence type="ECO:0000256" key="5">
    <source>
        <dbReference type="PROSITE-ProRule" id="PRU01248"/>
    </source>
</evidence>
<keyword evidence="3 5" id="KW-0238">DNA-binding</keyword>
<comment type="similarity">
    <text evidence="1">Belongs to the 'phage' integrase family.</text>
</comment>
<evidence type="ECO:0000256" key="1">
    <source>
        <dbReference type="ARBA" id="ARBA00008857"/>
    </source>
</evidence>
<dbReference type="SUPFAM" id="SSF56349">
    <property type="entry name" value="DNA breaking-rejoining enzymes"/>
    <property type="match status" value="1"/>
</dbReference>
<dbReference type="PROSITE" id="PS51898">
    <property type="entry name" value="TYR_RECOMBINASE"/>
    <property type="match status" value="1"/>
</dbReference>
<dbReference type="PROSITE" id="PS51900">
    <property type="entry name" value="CB"/>
    <property type="match status" value="1"/>
</dbReference>
<evidence type="ECO:0000256" key="4">
    <source>
        <dbReference type="ARBA" id="ARBA00023172"/>
    </source>
</evidence>
<evidence type="ECO:0000259" key="7">
    <source>
        <dbReference type="PROSITE" id="PS51900"/>
    </source>
</evidence>
<keyword evidence="4" id="KW-0233">DNA recombination</keyword>
<dbReference type="InterPro" id="IPR011010">
    <property type="entry name" value="DNA_brk_join_enz"/>
</dbReference>
<organism evidence="8 9">
    <name type="scientific">Sphingomonas jinjuensis</name>
    <dbReference type="NCBI Taxonomy" id="535907"/>
    <lineage>
        <taxon>Bacteria</taxon>
        <taxon>Pseudomonadati</taxon>
        <taxon>Pseudomonadota</taxon>
        <taxon>Alphaproteobacteria</taxon>
        <taxon>Sphingomonadales</taxon>
        <taxon>Sphingomonadaceae</taxon>
        <taxon>Sphingomonas</taxon>
    </lineage>
</organism>
<dbReference type="InterPro" id="IPR010998">
    <property type="entry name" value="Integrase_recombinase_N"/>
</dbReference>
<gene>
    <name evidence="8" type="ORF">GGQ80_001136</name>
</gene>
<dbReference type="GO" id="GO:0015074">
    <property type="term" value="P:DNA integration"/>
    <property type="evidence" value="ECO:0007669"/>
    <property type="project" value="UniProtKB-KW"/>
</dbReference>
<dbReference type="Pfam" id="PF13356">
    <property type="entry name" value="Arm-DNA-bind_3"/>
    <property type="match status" value="1"/>
</dbReference>
<dbReference type="RefSeq" id="WP_183982904.1">
    <property type="nucleotide sequence ID" value="NZ_JACIEV010000002.1"/>
</dbReference>
<comment type="caution">
    <text evidence="8">The sequence shown here is derived from an EMBL/GenBank/DDBJ whole genome shotgun (WGS) entry which is preliminary data.</text>
</comment>
<reference evidence="8 9" key="1">
    <citation type="submission" date="2020-08" db="EMBL/GenBank/DDBJ databases">
        <title>Genomic Encyclopedia of Type Strains, Phase IV (KMG-IV): sequencing the most valuable type-strain genomes for metagenomic binning, comparative biology and taxonomic classification.</title>
        <authorList>
            <person name="Goeker M."/>
        </authorList>
    </citation>
    <scope>NUCLEOTIDE SEQUENCE [LARGE SCALE GENOMIC DNA]</scope>
    <source>
        <strain evidence="8 9">YC6723</strain>
    </source>
</reference>
<evidence type="ECO:0000256" key="2">
    <source>
        <dbReference type="ARBA" id="ARBA00022908"/>
    </source>
</evidence>